<dbReference type="AlphaFoldDB" id="A0A644XZ63"/>
<dbReference type="Gene3D" id="3.30.750.170">
    <property type="match status" value="1"/>
</dbReference>
<dbReference type="GO" id="GO:0004175">
    <property type="term" value="F:endopeptidase activity"/>
    <property type="evidence" value="ECO:0007669"/>
    <property type="project" value="TreeGrafter"/>
</dbReference>
<evidence type="ECO:0000313" key="3">
    <source>
        <dbReference type="EMBL" id="MPM21399.1"/>
    </source>
</evidence>
<dbReference type="GO" id="GO:0007165">
    <property type="term" value="P:signal transduction"/>
    <property type="evidence" value="ECO:0007669"/>
    <property type="project" value="TreeGrafter"/>
</dbReference>
<dbReference type="Pfam" id="PF18294">
    <property type="entry name" value="Pept_S41_N"/>
    <property type="match status" value="1"/>
</dbReference>
<name>A0A644XZ63_9ZZZZ</name>
<feature type="domain" description="Peptidase S41 N-terminal" evidence="2">
    <location>
        <begin position="42"/>
        <end position="90"/>
    </location>
</feature>
<reference evidence="3" key="1">
    <citation type="submission" date="2019-08" db="EMBL/GenBank/DDBJ databases">
        <authorList>
            <person name="Kucharzyk K."/>
            <person name="Murdoch R.W."/>
            <person name="Higgins S."/>
            <person name="Loffler F."/>
        </authorList>
    </citation>
    <scope>NUCLEOTIDE SEQUENCE</scope>
</reference>
<proteinExistence type="predicted"/>
<dbReference type="EMBL" id="VSSQ01003582">
    <property type="protein sequence ID" value="MPM21399.1"/>
    <property type="molecule type" value="Genomic_DNA"/>
</dbReference>
<dbReference type="PANTHER" id="PTHR32060:SF30">
    <property type="entry name" value="CARBOXY-TERMINAL PROCESSING PROTEASE CTPA"/>
    <property type="match status" value="1"/>
</dbReference>
<organism evidence="3">
    <name type="scientific">bioreactor metagenome</name>
    <dbReference type="NCBI Taxonomy" id="1076179"/>
    <lineage>
        <taxon>unclassified sequences</taxon>
        <taxon>metagenomes</taxon>
        <taxon>ecological metagenomes</taxon>
    </lineage>
</organism>
<evidence type="ECO:0000259" key="2">
    <source>
        <dbReference type="Pfam" id="PF18294"/>
    </source>
</evidence>
<protein>
    <recommendedName>
        <fullName evidence="4">Tail specific protease domain-containing protein</fullName>
    </recommendedName>
</protein>
<feature type="domain" description="Tail specific protease" evidence="1">
    <location>
        <begin position="222"/>
        <end position="392"/>
    </location>
</feature>
<dbReference type="SUPFAM" id="SSF50156">
    <property type="entry name" value="PDZ domain-like"/>
    <property type="match status" value="1"/>
</dbReference>
<dbReference type="GO" id="GO:0030288">
    <property type="term" value="C:outer membrane-bounded periplasmic space"/>
    <property type="evidence" value="ECO:0007669"/>
    <property type="project" value="TreeGrafter"/>
</dbReference>
<gene>
    <name evidence="3" type="ORF">SDC9_67843</name>
</gene>
<dbReference type="Pfam" id="PF03572">
    <property type="entry name" value="Peptidase_S41"/>
    <property type="match status" value="1"/>
</dbReference>
<dbReference type="InterPro" id="IPR005151">
    <property type="entry name" value="Tail-specific_protease"/>
</dbReference>
<dbReference type="GO" id="GO:0008236">
    <property type="term" value="F:serine-type peptidase activity"/>
    <property type="evidence" value="ECO:0007669"/>
    <property type="project" value="InterPro"/>
</dbReference>
<dbReference type="InterPro" id="IPR029045">
    <property type="entry name" value="ClpP/crotonase-like_dom_sf"/>
</dbReference>
<dbReference type="Gene3D" id="3.90.226.10">
    <property type="entry name" value="2-enoyl-CoA Hydratase, Chain A, domain 1"/>
    <property type="match status" value="1"/>
</dbReference>
<dbReference type="InterPro" id="IPR041613">
    <property type="entry name" value="Pept_S41_N"/>
</dbReference>
<dbReference type="Gene3D" id="2.30.42.10">
    <property type="match status" value="1"/>
</dbReference>
<dbReference type="SUPFAM" id="SSF52096">
    <property type="entry name" value="ClpP/crotonase"/>
    <property type="match status" value="1"/>
</dbReference>
<dbReference type="GO" id="GO:0006508">
    <property type="term" value="P:proteolysis"/>
    <property type="evidence" value="ECO:0007669"/>
    <property type="project" value="InterPro"/>
</dbReference>
<accession>A0A644XZ63</accession>
<sequence length="527" mass="60081">MKKLFELFSLSLVLISFTVINTSCNKEEPITPKPKGEIPVVSQFVYDGMSLYYLWAEDMINKKPTINDTDPKKYFESILYKTDTENNWSWITDDAKSLVGGFAGEQFTFGYNLTFVPVNKEQTQFMALVKYVYPNSPAEKAGIKRLDYIGKVDGSPITGKVTPEGYIEFDNHKLYENNTATFSIYKLTDNGFEVDREVTITPEDINTDPVVFNKIFTIGNKKIGYLFYTSYIANFNYRLHEVFSQFKQEGVTDLVLDLRYNGGGGIDAAAYLVSLYAPEADVKNKTTLVKMKYNTFLNEYFDKRGGRDVAKLGEYREKDEQRGDILYKAAPNPLTANLNLNKIYIIATGNSASASELTTFCSRAIMGQSNVVHIGGRTYGKYTASWTIHPYDENIGVPIYTESKLSLELKNTFKNWAMQPIIGIYSDKNEQNFINPGYLEPNYTLREGFGYVDYWEPLGDPKDVFLGQALYLITGNESYKPVEPKATRSSKQELQRVLDIKEDVMPLNLDNIKLTPDDFQKLRELRK</sequence>
<comment type="caution">
    <text evidence="3">The sequence shown here is derived from an EMBL/GenBank/DDBJ whole genome shotgun (WGS) entry which is preliminary data.</text>
</comment>
<dbReference type="PANTHER" id="PTHR32060">
    <property type="entry name" value="TAIL-SPECIFIC PROTEASE"/>
    <property type="match status" value="1"/>
</dbReference>
<evidence type="ECO:0000259" key="1">
    <source>
        <dbReference type="Pfam" id="PF03572"/>
    </source>
</evidence>
<dbReference type="InterPro" id="IPR036034">
    <property type="entry name" value="PDZ_sf"/>
</dbReference>
<evidence type="ECO:0008006" key="4">
    <source>
        <dbReference type="Google" id="ProtNLM"/>
    </source>
</evidence>